<dbReference type="AlphaFoldDB" id="A0AA39DMY6"/>
<dbReference type="GO" id="GO:0015098">
    <property type="term" value="F:molybdate ion transmembrane transporter activity"/>
    <property type="evidence" value="ECO:0007669"/>
    <property type="project" value="InterPro"/>
</dbReference>
<dbReference type="Pfam" id="PF16983">
    <property type="entry name" value="MFS_MOT1"/>
    <property type="match status" value="1"/>
</dbReference>
<feature type="transmembrane region" description="Helical" evidence="1">
    <location>
        <begin position="104"/>
        <end position="129"/>
    </location>
</feature>
<dbReference type="PANTHER" id="PTHR31970">
    <property type="match status" value="1"/>
</dbReference>
<dbReference type="Proteomes" id="UP001168098">
    <property type="component" value="Unassembled WGS sequence"/>
</dbReference>
<dbReference type="InterPro" id="IPR031563">
    <property type="entry name" value="MOT1/MOT2"/>
</dbReference>
<keyword evidence="1" id="KW-0812">Transmembrane</keyword>
<keyword evidence="1" id="KW-0472">Membrane</keyword>
<sequence>MADDTPSTTTSTPLLCPSRRWFSSLSLKTTLSAEFGGFVGDLGTYIPIVLTLTLVNHLDLSTTLIFMALYNISIGFLFGIPMLVQPMKSIAAVAISDPLPSLSQITTVGLSTVATLFIFGATSLMSLLYRFIPPRSRPRRPTLPGPRLRLLRHQIHPLQPGLFRWKIRPPRNWLGLDGFALALFFILFLVLVTGFGDFGDEVIPLGVHEEENDSVNRSCRRVRRRLWIMSSIPTALIVFILGLVLCFIRDPSIVKDLRFGTFRILLRLENWVLPLIFRK</sequence>
<keyword evidence="3" id="KW-1185">Reference proteome</keyword>
<feature type="transmembrane region" description="Helical" evidence="1">
    <location>
        <begin position="35"/>
        <end position="55"/>
    </location>
</feature>
<feature type="transmembrane region" description="Helical" evidence="1">
    <location>
        <begin position="64"/>
        <end position="84"/>
    </location>
</feature>
<reference evidence="2 3" key="1">
    <citation type="journal article" date="2023" name="BMC Biotechnol.">
        <title>Vitis rotundifolia cv Carlos genome sequencing.</title>
        <authorList>
            <person name="Huff M."/>
            <person name="Hulse-Kemp A."/>
            <person name="Scheffler B."/>
            <person name="Youngblood R."/>
            <person name="Simpson S."/>
            <person name="Babiker E."/>
            <person name="Staton M."/>
        </authorList>
    </citation>
    <scope>NUCLEOTIDE SEQUENCE [LARGE SCALE GENOMIC DNA]</scope>
    <source>
        <tissue evidence="2">Leaf</tissue>
    </source>
</reference>
<protein>
    <recommendedName>
        <fullName evidence="4">Molybdate transporter 2</fullName>
    </recommendedName>
</protein>
<dbReference type="EMBL" id="JARBHA010000010">
    <property type="protein sequence ID" value="KAJ9690668.1"/>
    <property type="molecule type" value="Genomic_DNA"/>
</dbReference>
<dbReference type="PANTHER" id="PTHR31970:SF9">
    <property type="entry name" value="MOLYBDATE TRANSPORTER 2"/>
    <property type="match status" value="1"/>
</dbReference>
<evidence type="ECO:0000256" key="1">
    <source>
        <dbReference type="SAM" id="Phobius"/>
    </source>
</evidence>
<evidence type="ECO:0000313" key="3">
    <source>
        <dbReference type="Proteomes" id="UP001168098"/>
    </source>
</evidence>
<proteinExistence type="predicted"/>
<comment type="caution">
    <text evidence="2">The sequence shown here is derived from an EMBL/GenBank/DDBJ whole genome shotgun (WGS) entry which is preliminary data.</text>
</comment>
<evidence type="ECO:0000313" key="2">
    <source>
        <dbReference type="EMBL" id="KAJ9690668.1"/>
    </source>
</evidence>
<organism evidence="2 3">
    <name type="scientific">Vitis rotundifolia</name>
    <name type="common">Muscadine grape</name>
    <dbReference type="NCBI Taxonomy" id="103349"/>
    <lineage>
        <taxon>Eukaryota</taxon>
        <taxon>Viridiplantae</taxon>
        <taxon>Streptophyta</taxon>
        <taxon>Embryophyta</taxon>
        <taxon>Tracheophyta</taxon>
        <taxon>Spermatophyta</taxon>
        <taxon>Magnoliopsida</taxon>
        <taxon>eudicotyledons</taxon>
        <taxon>Gunneridae</taxon>
        <taxon>Pentapetalae</taxon>
        <taxon>rosids</taxon>
        <taxon>Vitales</taxon>
        <taxon>Vitaceae</taxon>
        <taxon>Viteae</taxon>
        <taxon>Vitis</taxon>
    </lineage>
</organism>
<feature type="transmembrane region" description="Helical" evidence="1">
    <location>
        <begin position="173"/>
        <end position="195"/>
    </location>
</feature>
<accession>A0AA39DMY6</accession>
<name>A0AA39DMY6_VITRO</name>
<evidence type="ECO:0008006" key="4">
    <source>
        <dbReference type="Google" id="ProtNLM"/>
    </source>
</evidence>
<keyword evidence="1" id="KW-1133">Transmembrane helix</keyword>
<gene>
    <name evidence="2" type="ORF">PVL29_013036</name>
</gene>
<feature type="transmembrane region" description="Helical" evidence="1">
    <location>
        <begin position="226"/>
        <end position="248"/>
    </location>
</feature>